<dbReference type="EC" id="3.5.3.1" evidence="2 11"/>
<dbReference type="Pfam" id="PF00491">
    <property type="entry name" value="Arginase"/>
    <property type="match status" value="1"/>
</dbReference>
<evidence type="ECO:0000256" key="6">
    <source>
        <dbReference type="ARBA" id="ARBA00022801"/>
    </source>
</evidence>
<dbReference type="GO" id="GO:0000050">
    <property type="term" value="P:urea cycle"/>
    <property type="evidence" value="ECO:0007669"/>
    <property type="project" value="UniProtKB-UniPathway"/>
</dbReference>
<dbReference type="NCBIfam" id="TIGR01229">
    <property type="entry name" value="rocF_arginase"/>
    <property type="match status" value="1"/>
</dbReference>
<evidence type="ECO:0000256" key="12">
    <source>
        <dbReference type="SAM" id="MobiDB-lite"/>
    </source>
</evidence>
<keyword evidence="4 11" id="KW-0056">Arginine metabolism</keyword>
<keyword evidence="7 11" id="KW-0464">Manganese</keyword>
<dbReference type="GO" id="GO:0004053">
    <property type="term" value="F:arginase activity"/>
    <property type="evidence" value="ECO:0007669"/>
    <property type="project" value="UniProtKB-EC"/>
</dbReference>
<dbReference type="GO" id="GO:0005634">
    <property type="term" value="C:nucleus"/>
    <property type="evidence" value="ECO:0007669"/>
    <property type="project" value="TreeGrafter"/>
</dbReference>
<gene>
    <name evidence="13" type="ORF">HTAM1171_LOCUS5731</name>
</gene>
<dbReference type="CDD" id="cd09989">
    <property type="entry name" value="Arginase"/>
    <property type="match status" value="1"/>
</dbReference>
<sequence length="426" mass="44896">MTIPMTSVQTGRFLQKSIRGFSTRSPILGCTAISSASSLTCNVAGSTSSSSPCRHYSSSSPKQGDNDTFGDGGGAGYGNVHDRMMPTSDEAQSGFMYHHCKAPKTVSIIGAPMTYGQPFVGTDSGPTLLREAGLLSHLSQLGWRVEDLPDLDFETICHPARGLSASGAASSSAINAKNSLLVGLGAKALAEVVEEKIREGRFPLILGGDHSIGIGSLAGILKAHPNIGVIWVDAHADLNTPDISESGNMHGMPIGMLMEGMTRDHHAIPGLEWLDNTGKYTNAPRLSPDCLVYVGLRDVDAAERSAIRELGIKAYTMHDIDHYGIGRVMDMALGYLLSIDPDRPLHVSYDIDAVDPTQAPATGTAVRGGLTFREAHYVAEAVAKSGALASAEVVEVNPTLSDGKGARETVDLGLQIITSLMGKSII</sequence>
<dbReference type="GO" id="GO:0030145">
    <property type="term" value="F:manganese ion binding"/>
    <property type="evidence" value="ECO:0007669"/>
    <property type="project" value="TreeGrafter"/>
</dbReference>
<proteinExistence type="inferred from homology"/>
<evidence type="ECO:0000256" key="1">
    <source>
        <dbReference type="ARBA" id="ARBA00005098"/>
    </source>
</evidence>
<evidence type="ECO:0000256" key="3">
    <source>
        <dbReference type="ARBA" id="ARBA00018123"/>
    </source>
</evidence>
<evidence type="ECO:0000256" key="8">
    <source>
        <dbReference type="ARBA" id="ARBA00047391"/>
    </source>
</evidence>
<dbReference type="InterPro" id="IPR023696">
    <property type="entry name" value="Ureohydrolase_dom_sf"/>
</dbReference>
<dbReference type="GO" id="GO:0005829">
    <property type="term" value="C:cytosol"/>
    <property type="evidence" value="ECO:0007669"/>
    <property type="project" value="TreeGrafter"/>
</dbReference>
<keyword evidence="5 11" id="KW-0479">Metal-binding</keyword>
<evidence type="ECO:0000256" key="9">
    <source>
        <dbReference type="PROSITE-ProRule" id="PRU00742"/>
    </source>
</evidence>
<protein>
    <recommendedName>
        <fullName evidence="3 11">Arginase</fullName>
        <ecNumber evidence="2 11">3.5.3.1</ecNumber>
    </recommendedName>
</protein>
<dbReference type="UniPathway" id="UPA00158">
    <property type="reaction ID" value="UER00270"/>
</dbReference>
<dbReference type="EMBL" id="HBGV01009278">
    <property type="protein sequence ID" value="CAD9491523.1"/>
    <property type="molecule type" value="Transcribed_RNA"/>
</dbReference>
<evidence type="ECO:0000256" key="7">
    <source>
        <dbReference type="ARBA" id="ARBA00023211"/>
    </source>
</evidence>
<evidence type="ECO:0000313" key="13">
    <source>
        <dbReference type="EMBL" id="CAD9491523.1"/>
    </source>
</evidence>
<dbReference type="PANTHER" id="PTHR43782:SF3">
    <property type="entry name" value="ARGINASE"/>
    <property type="match status" value="1"/>
</dbReference>
<dbReference type="InterPro" id="IPR014033">
    <property type="entry name" value="Arginase"/>
</dbReference>
<comment type="catalytic activity">
    <reaction evidence="8 11">
        <text>L-arginine + H2O = urea + L-ornithine</text>
        <dbReference type="Rhea" id="RHEA:20569"/>
        <dbReference type="ChEBI" id="CHEBI:15377"/>
        <dbReference type="ChEBI" id="CHEBI:16199"/>
        <dbReference type="ChEBI" id="CHEBI:32682"/>
        <dbReference type="ChEBI" id="CHEBI:46911"/>
        <dbReference type="EC" id="3.5.3.1"/>
    </reaction>
</comment>
<accession>A0A7S2HI75</accession>
<evidence type="ECO:0000256" key="4">
    <source>
        <dbReference type="ARBA" id="ARBA00022503"/>
    </source>
</evidence>
<dbReference type="PROSITE" id="PS51409">
    <property type="entry name" value="ARGINASE_2"/>
    <property type="match status" value="1"/>
</dbReference>
<evidence type="ECO:0000256" key="2">
    <source>
        <dbReference type="ARBA" id="ARBA00012168"/>
    </source>
</evidence>
<comment type="similarity">
    <text evidence="9 10">Belongs to the arginase family.</text>
</comment>
<name>A0A7S2HI75_9STRA</name>
<dbReference type="PRINTS" id="PR00116">
    <property type="entry name" value="ARGINASE"/>
</dbReference>
<dbReference type="InterPro" id="IPR020855">
    <property type="entry name" value="Ureohydrolase_Mn_BS"/>
</dbReference>
<dbReference type="SUPFAM" id="SSF52768">
    <property type="entry name" value="Arginase/deacetylase"/>
    <property type="match status" value="1"/>
</dbReference>
<comment type="pathway">
    <text evidence="1">Nitrogen metabolism; urea cycle; L-ornithine and urea from L-arginine: step 1/1.</text>
</comment>
<dbReference type="InterPro" id="IPR006035">
    <property type="entry name" value="Ureohydrolase"/>
</dbReference>
<dbReference type="PROSITE" id="PS01053">
    <property type="entry name" value="ARGINASE_1"/>
    <property type="match status" value="1"/>
</dbReference>
<dbReference type="Gene3D" id="3.40.800.10">
    <property type="entry name" value="Ureohydrolase domain"/>
    <property type="match status" value="1"/>
</dbReference>
<dbReference type="FunFam" id="3.40.800.10:FF:000012">
    <property type="entry name" value="Arginase"/>
    <property type="match status" value="1"/>
</dbReference>
<dbReference type="AlphaFoldDB" id="A0A7S2HI75"/>
<reference evidence="13" key="1">
    <citation type="submission" date="2021-01" db="EMBL/GenBank/DDBJ databases">
        <authorList>
            <person name="Corre E."/>
            <person name="Pelletier E."/>
            <person name="Niang G."/>
            <person name="Scheremetjew M."/>
            <person name="Finn R."/>
            <person name="Kale V."/>
            <person name="Holt S."/>
            <person name="Cochrane G."/>
            <person name="Meng A."/>
            <person name="Brown T."/>
            <person name="Cohen L."/>
        </authorList>
    </citation>
    <scope>NUCLEOTIDE SEQUENCE</scope>
    <source>
        <strain evidence="13">CCMP826</strain>
    </source>
</reference>
<dbReference type="PANTHER" id="PTHR43782">
    <property type="entry name" value="ARGINASE"/>
    <property type="match status" value="1"/>
</dbReference>
<dbReference type="GO" id="GO:0006525">
    <property type="term" value="P:arginine metabolic process"/>
    <property type="evidence" value="ECO:0007669"/>
    <property type="project" value="UniProtKB-KW"/>
</dbReference>
<evidence type="ECO:0000256" key="11">
    <source>
        <dbReference type="RuleBase" id="RU361159"/>
    </source>
</evidence>
<evidence type="ECO:0000256" key="5">
    <source>
        <dbReference type="ARBA" id="ARBA00022723"/>
    </source>
</evidence>
<feature type="region of interest" description="Disordered" evidence="12">
    <location>
        <begin position="47"/>
        <end position="85"/>
    </location>
</feature>
<feature type="compositionally biased region" description="Low complexity" evidence="12">
    <location>
        <begin position="47"/>
        <end position="60"/>
    </location>
</feature>
<comment type="cofactor">
    <cofactor evidence="11">
        <name>Mn(2+)</name>
        <dbReference type="ChEBI" id="CHEBI:29035"/>
    </cofactor>
    <text evidence="11">Binds 2 manganese ions per subunit.</text>
</comment>
<keyword evidence="6 10" id="KW-0378">Hydrolase</keyword>
<evidence type="ECO:0000256" key="10">
    <source>
        <dbReference type="RuleBase" id="RU003684"/>
    </source>
</evidence>
<organism evidence="13">
    <name type="scientific">Helicotheca tamesis</name>
    <dbReference type="NCBI Taxonomy" id="374047"/>
    <lineage>
        <taxon>Eukaryota</taxon>
        <taxon>Sar</taxon>
        <taxon>Stramenopiles</taxon>
        <taxon>Ochrophyta</taxon>
        <taxon>Bacillariophyta</taxon>
        <taxon>Mediophyceae</taxon>
        <taxon>Lithodesmiophycidae</taxon>
        <taxon>Lithodesmiales</taxon>
        <taxon>Lithodesmiaceae</taxon>
        <taxon>Helicotheca</taxon>
    </lineage>
</organism>